<proteinExistence type="predicted"/>
<evidence type="ECO:0000313" key="3">
    <source>
        <dbReference type="Proteomes" id="UP000315252"/>
    </source>
</evidence>
<keyword evidence="1" id="KW-0732">Signal</keyword>
<name>A0A545TM65_9PROT</name>
<organism evidence="2 3">
    <name type="scientific">Denitrobaculum tricleocarpae</name>
    <dbReference type="NCBI Taxonomy" id="2591009"/>
    <lineage>
        <taxon>Bacteria</taxon>
        <taxon>Pseudomonadati</taxon>
        <taxon>Pseudomonadota</taxon>
        <taxon>Alphaproteobacteria</taxon>
        <taxon>Rhodospirillales</taxon>
        <taxon>Rhodospirillaceae</taxon>
        <taxon>Denitrobaculum</taxon>
    </lineage>
</organism>
<dbReference type="EMBL" id="VHSH01000006">
    <property type="protein sequence ID" value="TQV78337.1"/>
    <property type="molecule type" value="Genomic_DNA"/>
</dbReference>
<dbReference type="Proteomes" id="UP000315252">
    <property type="component" value="Unassembled WGS sequence"/>
</dbReference>
<protein>
    <submittedName>
        <fullName evidence="2">Cytochrome c</fullName>
    </submittedName>
</protein>
<dbReference type="PROSITE" id="PS51257">
    <property type="entry name" value="PROKAR_LIPOPROTEIN"/>
    <property type="match status" value="1"/>
</dbReference>
<sequence>MRNFFRVALLAAAGAVAGCAHNIPDDGFVYLDQGWSNADRQWFYTTTQGSQLIPYDWFLAVEQTDSEEAFRSDANINRYRYLTNVATSYYNPDGLPVGMTRYEDPQGEAWMGFTCAACHTAQIDYQGSKMRIDGAPALADHTAFHDGLIAALEQTGSEDAKFDRFAAKVLDDQDGDEARDDLRDRLADLTAELRSWQARNHTPVAYGNARVDAFGIILNEVSGTALGLPENYRAPDAPVSYPFLWDTPQHDFVQWNGIAKNGVLGSLGRNVGEVLGVFGTVNVKKSRFGYPSSADTRNLRDMEDRVKELYSPKWPDELPAIDPVKAAAGEAHYNKYCAGCHVVLSDTERTDPERQITAKMAKVSKIGTDPRMATNFIQRRAKTGRLKGARTRVIVGRSRLGEEEAAGALLSHVVKGVIIRRVVDRVAGPRVEGTENIKVSEKSLQRALAGLTPEGEQTVETVELLQDSPLLAYKGRPLNGIWATAPYLHNGSVPNLYQLLLPSDQRMDRFSVGSREFDPVNVGFETDPMPGRFSFDTSLIGNSNAGHDYGTGKLTEAERWELVEYLKTL</sequence>
<comment type="caution">
    <text evidence="2">The sequence shown here is derived from an EMBL/GenBank/DDBJ whole genome shotgun (WGS) entry which is preliminary data.</text>
</comment>
<dbReference type="Gene3D" id="1.10.760.10">
    <property type="entry name" value="Cytochrome c-like domain"/>
    <property type="match status" value="1"/>
</dbReference>
<feature type="chain" id="PRO_5021763494" evidence="1">
    <location>
        <begin position="23"/>
        <end position="569"/>
    </location>
</feature>
<dbReference type="GO" id="GO:0009055">
    <property type="term" value="F:electron transfer activity"/>
    <property type="evidence" value="ECO:0007669"/>
    <property type="project" value="InterPro"/>
</dbReference>
<dbReference type="InterPro" id="IPR036909">
    <property type="entry name" value="Cyt_c-like_dom_sf"/>
</dbReference>
<dbReference type="GO" id="GO:0020037">
    <property type="term" value="F:heme binding"/>
    <property type="evidence" value="ECO:0007669"/>
    <property type="project" value="InterPro"/>
</dbReference>
<dbReference type="Pfam" id="PF21419">
    <property type="entry name" value="RoxA-like_Cyt-c"/>
    <property type="match status" value="1"/>
</dbReference>
<gene>
    <name evidence="2" type="ORF">FKG95_17365</name>
</gene>
<dbReference type="PANTHER" id="PTHR30600:SF9">
    <property type="entry name" value="BLR7738 PROTEIN"/>
    <property type="match status" value="1"/>
</dbReference>
<evidence type="ECO:0000313" key="2">
    <source>
        <dbReference type="EMBL" id="TQV78337.1"/>
    </source>
</evidence>
<reference evidence="2 3" key="1">
    <citation type="submission" date="2019-06" db="EMBL/GenBank/DDBJ databases">
        <title>Whole genome sequence for Rhodospirillaceae sp. R148.</title>
        <authorList>
            <person name="Wang G."/>
        </authorList>
    </citation>
    <scope>NUCLEOTIDE SEQUENCE [LARGE SCALE GENOMIC DNA]</scope>
    <source>
        <strain evidence="2 3">R148</strain>
    </source>
</reference>
<dbReference type="InterPro" id="IPR051395">
    <property type="entry name" value="Cytochrome_c_Peroxidase/MauG"/>
</dbReference>
<dbReference type="NCBIfam" id="NF040606">
    <property type="entry name" value="CytoC_perox"/>
    <property type="match status" value="1"/>
</dbReference>
<dbReference type="OrthoDB" id="417271at2"/>
<keyword evidence="3" id="KW-1185">Reference proteome</keyword>
<accession>A0A545TM65</accession>
<dbReference type="SUPFAM" id="SSF46626">
    <property type="entry name" value="Cytochrome c"/>
    <property type="match status" value="1"/>
</dbReference>
<dbReference type="RefSeq" id="WP_142897671.1">
    <property type="nucleotide sequence ID" value="NZ_ML660057.1"/>
</dbReference>
<dbReference type="PANTHER" id="PTHR30600">
    <property type="entry name" value="CYTOCHROME C PEROXIDASE-RELATED"/>
    <property type="match status" value="1"/>
</dbReference>
<dbReference type="AlphaFoldDB" id="A0A545TM65"/>
<dbReference type="GO" id="GO:0004130">
    <property type="term" value="F:cytochrome-c peroxidase activity"/>
    <property type="evidence" value="ECO:0007669"/>
    <property type="project" value="TreeGrafter"/>
</dbReference>
<evidence type="ECO:0000256" key="1">
    <source>
        <dbReference type="SAM" id="SignalP"/>
    </source>
</evidence>
<feature type="signal peptide" evidence="1">
    <location>
        <begin position="1"/>
        <end position="22"/>
    </location>
</feature>
<dbReference type="InterPro" id="IPR047758">
    <property type="entry name" value="CytoC_perox"/>
</dbReference>